<evidence type="ECO:0000256" key="1">
    <source>
        <dbReference type="SAM" id="Phobius"/>
    </source>
</evidence>
<dbReference type="EMBL" id="MSFL01000001">
    <property type="protein sequence ID" value="PWY92778.1"/>
    <property type="molecule type" value="Genomic_DNA"/>
</dbReference>
<keyword evidence="1" id="KW-0812">Transmembrane</keyword>
<name>A0A317X7C6_9EURO</name>
<dbReference type="GeneID" id="37060732"/>
<evidence type="ECO:0000313" key="3">
    <source>
        <dbReference type="Proteomes" id="UP000247233"/>
    </source>
</evidence>
<dbReference type="VEuPathDB" id="FungiDB:BO70DRAFT_18971"/>
<comment type="caution">
    <text evidence="2">The sequence shown here is derived from an EMBL/GenBank/DDBJ whole genome shotgun (WGS) entry which is preliminary data.</text>
</comment>
<keyword evidence="3" id="KW-1185">Reference proteome</keyword>
<gene>
    <name evidence="2" type="ORF">BO70DRAFT_18971</name>
</gene>
<sequence length="98" mass="10447">MAESEGRATLGRFGVRATDIMPPVDCTRSVGWVGLGIVIVIVTEKVILRVLLRKGIGCGCVGSRLGDSGDGDCEGLSGTVWSCHCSHRCLFWRGPAWV</sequence>
<feature type="transmembrane region" description="Helical" evidence="1">
    <location>
        <begin position="29"/>
        <end position="48"/>
    </location>
</feature>
<accession>A0A317X7C6</accession>
<keyword evidence="1" id="KW-0472">Membrane</keyword>
<dbReference type="Proteomes" id="UP000247233">
    <property type="component" value="Unassembled WGS sequence"/>
</dbReference>
<dbReference type="AlphaFoldDB" id="A0A317X7C6"/>
<protein>
    <submittedName>
        <fullName evidence="2">Uncharacterized protein</fullName>
    </submittedName>
</protein>
<organism evidence="2 3">
    <name type="scientific">Aspergillus heteromorphus CBS 117.55</name>
    <dbReference type="NCBI Taxonomy" id="1448321"/>
    <lineage>
        <taxon>Eukaryota</taxon>
        <taxon>Fungi</taxon>
        <taxon>Dikarya</taxon>
        <taxon>Ascomycota</taxon>
        <taxon>Pezizomycotina</taxon>
        <taxon>Eurotiomycetes</taxon>
        <taxon>Eurotiomycetidae</taxon>
        <taxon>Eurotiales</taxon>
        <taxon>Aspergillaceae</taxon>
        <taxon>Aspergillus</taxon>
        <taxon>Aspergillus subgen. Circumdati</taxon>
    </lineage>
</organism>
<reference evidence="2 3" key="1">
    <citation type="submission" date="2016-12" db="EMBL/GenBank/DDBJ databases">
        <title>The genomes of Aspergillus section Nigri reveals drivers in fungal speciation.</title>
        <authorList>
            <consortium name="DOE Joint Genome Institute"/>
            <person name="Vesth T.C."/>
            <person name="Nybo J."/>
            <person name="Theobald S."/>
            <person name="Brandl J."/>
            <person name="Frisvad J.C."/>
            <person name="Nielsen K.F."/>
            <person name="Lyhne E.K."/>
            <person name="Kogle M.E."/>
            <person name="Kuo A."/>
            <person name="Riley R."/>
            <person name="Clum A."/>
            <person name="Nolan M."/>
            <person name="Lipzen A."/>
            <person name="Salamov A."/>
            <person name="Henrissat B."/>
            <person name="Wiebenga A."/>
            <person name="De Vries R.P."/>
            <person name="Grigoriev I.V."/>
            <person name="Mortensen U.H."/>
            <person name="Andersen M.R."/>
            <person name="Baker S.E."/>
        </authorList>
    </citation>
    <scope>NUCLEOTIDE SEQUENCE [LARGE SCALE GENOMIC DNA]</scope>
    <source>
        <strain evidence="2 3">CBS 117.55</strain>
    </source>
</reference>
<dbReference type="RefSeq" id="XP_025404517.1">
    <property type="nucleotide sequence ID" value="XM_025538495.1"/>
</dbReference>
<keyword evidence="1" id="KW-1133">Transmembrane helix</keyword>
<proteinExistence type="predicted"/>
<evidence type="ECO:0000313" key="2">
    <source>
        <dbReference type="EMBL" id="PWY92778.1"/>
    </source>
</evidence>